<name>A0A913XT38_EXADI</name>
<reference evidence="10" key="1">
    <citation type="submission" date="2022-11" db="UniProtKB">
        <authorList>
            <consortium name="EnsemblMetazoa"/>
        </authorList>
    </citation>
    <scope>IDENTIFICATION</scope>
</reference>
<evidence type="ECO:0000313" key="11">
    <source>
        <dbReference type="Proteomes" id="UP000887567"/>
    </source>
</evidence>
<dbReference type="GO" id="GO:0032039">
    <property type="term" value="C:integrator complex"/>
    <property type="evidence" value="ECO:0007669"/>
    <property type="project" value="InterPro"/>
</dbReference>
<accession>A0A913XT38</accession>
<dbReference type="InterPro" id="IPR016024">
    <property type="entry name" value="ARM-type_fold"/>
</dbReference>
<dbReference type="OrthoDB" id="1921953at2759"/>
<dbReference type="InterPro" id="IPR056517">
    <property type="entry name" value="INTS7_HB"/>
</dbReference>
<evidence type="ECO:0000256" key="6">
    <source>
        <dbReference type="ARBA" id="ARBA00023242"/>
    </source>
</evidence>
<dbReference type="SUPFAM" id="SSF48371">
    <property type="entry name" value="ARM repeat"/>
    <property type="match status" value="1"/>
</dbReference>
<dbReference type="Pfam" id="PF22965">
    <property type="entry name" value="INTS7_C"/>
    <property type="match status" value="1"/>
</dbReference>
<feature type="domain" description="Integrator complex subunit 7 N-terminal" evidence="8">
    <location>
        <begin position="31"/>
        <end position="546"/>
    </location>
</feature>
<evidence type="ECO:0000259" key="7">
    <source>
        <dbReference type="Pfam" id="PF22965"/>
    </source>
</evidence>
<dbReference type="InterPro" id="IPR056516">
    <property type="entry name" value="INTS7_N"/>
</dbReference>
<keyword evidence="6" id="KW-0539">Nucleus</keyword>
<dbReference type="OMA" id="GITWCTG"/>
<dbReference type="InterPro" id="IPR054519">
    <property type="entry name" value="INTS7_C"/>
</dbReference>
<keyword evidence="11" id="KW-1185">Reference proteome</keyword>
<dbReference type="Proteomes" id="UP000887567">
    <property type="component" value="Unplaced"/>
</dbReference>
<dbReference type="KEGG" id="epa:110247237"/>
<feature type="domain" description="Integrator complex subunit 7 C-terminal" evidence="7">
    <location>
        <begin position="812"/>
        <end position="928"/>
    </location>
</feature>
<dbReference type="Pfam" id="PF24437">
    <property type="entry name" value="INTS7_HB"/>
    <property type="match status" value="1"/>
</dbReference>
<dbReference type="InterPro" id="IPR033060">
    <property type="entry name" value="INTS7"/>
</dbReference>
<dbReference type="Pfam" id="PF24436">
    <property type="entry name" value="INTS7_N"/>
    <property type="match status" value="1"/>
</dbReference>
<comment type="subcellular location">
    <subcellularLocation>
        <location evidence="2">Cytoplasm</location>
    </subcellularLocation>
    <subcellularLocation>
        <location evidence="1">Nucleus</location>
    </subcellularLocation>
</comment>
<dbReference type="PANTHER" id="PTHR13322:SF2">
    <property type="entry name" value="INTEGRATOR COMPLEX SUBUNIT 7"/>
    <property type="match status" value="1"/>
</dbReference>
<dbReference type="PANTHER" id="PTHR13322">
    <property type="entry name" value="C1ORF73 PROTEIN"/>
    <property type="match status" value="1"/>
</dbReference>
<evidence type="ECO:0000256" key="2">
    <source>
        <dbReference type="ARBA" id="ARBA00004496"/>
    </source>
</evidence>
<organism evidence="10 11">
    <name type="scientific">Exaiptasia diaphana</name>
    <name type="common">Tropical sea anemone</name>
    <name type="synonym">Aiptasia pulchella</name>
    <dbReference type="NCBI Taxonomy" id="2652724"/>
    <lineage>
        <taxon>Eukaryota</taxon>
        <taxon>Metazoa</taxon>
        <taxon>Cnidaria</taxon>
        <taxon>Anthozoa</taxon>
        <taxon>Hexacorallia</taxon>
        <taxon>Actiniaria</taxon>
        <taxon>Aiptasiidae</taxon>
        <taxon>Exaiptasia</taxon>
    </lineage>
</organism>
<dbReference type="RefSeq" id="XP_020909303.1">
    <property type="nucleotide sequence ID" value="XM_021053644.2"/>
</dbReference>
<evidence type="ECO:0000256" key="4">
    <source>
        <dbReference type="ARBA" id="ARBA00015336"/>
    </source>
</evidence>
<comment type="similarity">
    <text evidence="3">Belongs to the Integrator subunit 7 family.</text>
</comment>
<feature type="domain" description="Integrator complex subunit 7 helical bundle" evidence="9">
    <location>
        <begin position="548"/>
        <end position="727"/>
    </location>
</feature>
<evidence type="ECO:0000313" key="10">
    <source>
        <dbReference type="EnsemblMetazoa" id="XP_020909303.1"/>
    </source>
</evidence>
<evidence type="ECO:0000256" key="3">
    <source>
        <dbReference type="ARBA" id="ARBA00008565"/>
    </source>
</evidence>
<sequence length="954" mass="106123">MAATSAFTVFADFTEKNSNNQENWQDANAALLELDKGLRSGKAGEQCESIVRFPNLFEKYPFPILINSASLKLAEVFRTGNNFMRLCILKVAQRSEKHLDKILNVDEFLRRIYSVIHSNDPVARAMTIRLLGSISPIIAERKNAHHSIRTGLDSHDQVELEAAIFATGQFCAQSSDFASGVLNKLATMIEGLTTPIEMKLKLVPIFGHMLHDLHMASKARSVCLELLKSYSACKFVVTILHTLSCLAAKSVSCITDQIELLLLYLKDDPRRNIKYQTLNDLKMLAKEASHMWGRSHIEELCHFLLKCNYDDLKLGGLMTLVTLSTTLAVDQFDKDLILQVCSLESSSSNLIVSAVSCQLQINIAVAQVKQSDTTLCKQAALAVEGTCVICCMEGQVQPLKICLASMNQLVDSHPESCTPLADCLVALLPTVQESVAIEMCHALVTMATQVPSALIHLRCELIDFFKSEVEQESSIVLDVEMRQASSNLLVPALTLIFQAHSCLPEENRNEIKTDIETLILEELEKLTLPCKYWLIYRTARQATRQGFHCLASKLFDSLSTKVASEHFYFWLNALKCFCEAESTLNKPFQTNRDLAESIASASSQYYKGLVSLKAAVTPSSQLTFQITYAKLRADLLQAHSLLFAACASMKSCPPPAIATAVAMTTGQDVHNLSHFATQISQVCQVFRQLGEKYSKLFQSSFDADPVSLENVEILQQSCFLVSHCINLLTKTMQESGFSEITDAEKIKGSDSPLSQACKQLYNYIKEYTLELQSVPVCHLQTEYLRRVSLTLLHVPFIFPKYFFQSRQQTIIKLALSPTPRSSTEQISVLTETQFALKVEGIIEHLGVKPGLYRSIKAVSLHVSWAPDERKQTQAIQDIKMHKPITSLEQTVSPHHDYFSAQFLLSFTTPATYVVMVTTSVVDDTGALWETGPVSSLQVKAVEGNNRLSAGSSRM</sequence>
<dbReference type="GO" id="GO:0034472">
    <property type="term" value="P:snRNA 3'-end processing"/>
    <property type="evidence" value="ECO:0007669"/>
    <property type="project" value="TreeGrafter"/>
</dbReference>
<dbReference type="EnsemblMetazoa" id="XM_021053644.2">
    <property type="protein sequence ID" value="XP_020909303.1"/>
    <property type="gene ID" value="LOC110247237"/>
</dbReference>
<evidence type="ECO:0000256" key="5">
    <source>
        <dbReference type="ARBA" id="ARBA00022490"/>
    </source>
</evidence>
<keyword evidence="5" id="KW-0963">Cytoplasm</keyword>
<evidence type="ECO:0000259" key="8">
    <source>
        <dbReference type="Pfam" id="PF24436"/>
    </source>
</evidence>
<dbReference type="GO" id="GO:0005737">
    <property type="term" value="C:cytoplasm"/>
    <property type="evidence" value="ECO:0007669"/>
    <property type="project" value="UniProtKB-SubCell"/>
</dbReference>
<proteinExistence type="inferred from homology"/>
<evidence type="ECO:0000256" key="1">
    <source>
        <dbReference type="ARBA" id="ARBA00004123"/>
    </source>
</evidence>
<dbReference type="AlphaFoldDB" id="A0A913XT38"/>
<protein>
    <recommendedName>
        <fullName evidence="4">Integrator complex subunit 7</fullName>
    </recommendedName>
</protein>
<evidence type="ECO:0000259" key="9">
    <source>
        <dbReference type="Pfam" id="PF24437"/>
    </source>
</evidence>
<dbReference type="GeneID" id="110247237"/>